<dbReference type="InterPro" id="IPR056681">
    <property type="entry name" value="DUF7779"/>
</dbReference>
<dbReference type="EMBL" id="MU251641">
    <property type="protein sequence ID" value="KAG9230834.1"/>
    <property type="molecule type" value="Genomic_DNA"/>
</dbReference>
<comment type="caution">
    <text evidence="2">The sequence shown here is derived from an EMBL/GenBank/DDBJ whole genome shotgun (WGS) entry which is preliminary data.</text>
</comment>
<dbReference type="Pfam" id="PF25000">
    <property type="entry name" value="DUF7779"/>
    <property type="match status" value="1"/>
</dbReference>
<dbReference type="Gene3D" id="3.40.50.300">
    <property type="entry name" value="P-loop containing nucleotide triphosphate hydrolases"/>
    <property type="match status" value="1"/>
</dbReference>
<accession>A0A9P8C1Z1</accession>
<evidence type="ECO:0000259" key="1">
    <source>
        <dbReference type="Pfam" id="PF25000"/>
    </source>
</evidence>
<evidence type="ECO:0000313" key="2">
    <source>
        <dbReference type="EMBL" id="KAG9230834.1"/>
    </source>
</evidence>
<dbReference type="OrthoDB" id="3485858at2759"/>
<protein>
    <submittedName>
        <fullName evidence="2">P-loop containing nucleoside triphosphate hydrolase protein</fullName>
    </submittedName>
</protein>
<proteinExistence type="predicted"/>
<dbReference type="GO" id="GO:0016787">
    <property type="term" value="F:hydrolase activity"/>
    <property type="evidence" value="ECO:0007669"/>
    <property type="project" value="UniProtKB-KW"/>
</dbReference>
<evidence type="ECO:0000313" key="3">
    <source>
        <dbReference type="Proteomes" id="UP000824998"/>
    </source>
</evidence>
<dbReference type="InterPro" id="IPR027417">
    <property type="entry name" value="P-loop_NTPase"/>
</dbReference>
<dbReference type="InterPro" id="IPR053137">
    <property type="entry name" value="NLR-like"/>
</dbReference>
<gene>
    <name evidence="2" type="ORF">BJ875DRAFT_384280</name>
</gene>
<dbReference type="InterPro" id="IPR011990">
    <property type="entry name" value="TPR-like_helical_dom_sf"/>
</dbReference>
<dbReference type="AlphaFoldDB" id="A0A9P8C1Z1"/>
<reference evidence="2" key="1">
    <citation type="journal article" date="2021" name="IMA Fungus">
        <title>Genomic characterization of three marine fungi, including Emericellopsis atlantica sp. nov. with signatures of a generalist lifestyle and marine biomass degradation.</title>
        <authorList>
            <person name="Hagestad O.C."/>
            <person name="Hou L."/>
            <person name="Andersen J.H."/>
            <person name="Hansen E.H."/>
            <person name="Altermark B."/>
            <person name="Li C."/>
            <person name="Kuhnert E."/>
            <person name="Cox R.J."/>
            <person name="Crous P.W."/>
            <person name="Spatafora J.W."/>
            <person name="Lail K."/>
            <person name="Amirebrahimi M."/>
            <person name="Lipzen A."/>
            <person name="Pangilinan J."/>
            <person name="Andreopoulos W."/>
            <person name="Hayes R.D."/>
            <person name="Ng V."/>
            <person name="Grigoriev I.V."/>
            <person name="Jackson S.A."/>
            <person name="Sutton T.D.S."/>
            <person name="Dobson A.D.W."/>
            <person name="Rama T."/>
        </authorList>
    </citation>
    <scope>NUCLEOTIDE SEQUENCE</scope>
    <source>
        <strain evidence="2">TRa018bII</strain>
    </source>
</reference>
<feature type="domain" description="DUF7779" evidence="1">
    <location>
        <begin position="286"/>
        <end position="358"/>
    </location>
</feature>
<dbReference type="PANTHER" id="PTHR46082">
    <property type="entry name" value="ATP/GTP-BINDING PROTEIN-RELATED"/>
    <property type="match status" value="1"/>
</dbReference>
<organism evidence="2 3">
    <name type="scientific">Amylocarpus encephaloides</name>
    <dbReference type="NCBI Taxonomy" id="45428"/>
    <lineage>
        <taxon>Eukaryota</taxon>
        <taxon>Fungi</taxon>
        <taxon>Dikarya</taxon>
        <taxon>Ascomycota</taxon>
        <taxon>Pezizomycotina</taxon>
        <taxon>Leotiomycetes</taxon>
        <taxon>Helotiales</taxon>
        <taxon>Helotiales incertae sedis</taxon>
        <taxon>Amylocarpus</taxon>
    </lineage>
</organism>
<dbReference type="PANTHER" id="PTHR46082:SF6">
    <property type="entry name" value="AAA+ ATPASE DOMAIN-CONTAINING PROTEIN-RELATED"/>
    <property type="match status" value="1"/>
</dbReference>
<dbReference type="Pfam" id="PF13424">
    <property type="entry name" value="TPR_12"/>
    <property type="match status" value="1"/>
</dbReference>
<name>A0A9P8C1Z1_9HELO</name>
<dbReference type="SUPFAM" id="SSF52540">
    <property type="entry name" value="P-loop containing nucleoside triphosphate hydrolases"/>
    <property type="match status" value="1"/>
</dbReference>
<sequence>MVDLETAAFSRLVVPYARNMNFVGRETILQQVGSLLEMPKSNNRVALYGLGGVGKSQVALELAYRAHTTTPGLCCLWVSAVSRTTFAQSYREIASSLGIPGVNNPQADGLDLVKSWLQRETAVPWLMIVDNVDDLRTLKGETSQVDMASFNLLKYLPQCDHGKLLFTSRSRTAALRITGGGMVVKLPLMDVSEAQQLLQVRLDEDNSQASQDYLELVKALEYLPLAISHAASYIREMSITPARYLRLFNDDKKMARLLKHTYEDLARDGGQSNTVITTWRISFEQIQKDSPESAELLKIMGSLHWQSIPQYLLQQDQWEDEDDFHDAVAPLLAFSLVQSSAELEMFSMHRLIQIAIRSWTRTMEWERTAQRLLLQVFPRLEVHISISAEEDIVRCRQLLPHAQKVLEILGSPDMFSVPCVELKFRTAACLKILGQYQQARALYETLITPLVDFSERHVSTGFSLANVEDEITRLYLLEGGNYNIAVQRARLALKSRKEFLLESDPDIVCAKNLLALGLIELAQFKDAEAQLKSAYTAAVESLGKTHNMTIAVLLSLTAVYKGQEQYQRAAETYQSVMDLLIPLHGENNDLIIECRAGMAEVQRCMLRTPEAGVLIRQALARSEEKLGPDHPVTTLALTRLGCQRMDEGDKPGAYVAFERAWRNHRNMYGDESRLTLGCLGRMAVGHASLTEAERLLKEAIERSKRIWGPLEKTTLGLEDDLFFVLFRKTLGSSKQATEAYARSTLEARTNSLGEDAKSTLRAAQNVAFVLLAQNKVDEGQKLCLSTLNKQTKVLGSDSRDARVSSELLSSAYQLQRDFYASEVVLHRLIRVLERIAGPDHSSTLNQKSRLGSVIVMAYSNKKSNANVSRTFALSYPQCSSTRSNSFFHLMRHVA</sequence>
<keyword evidence="2" id="KW-0378">Hydrolase</keyword>
<dbReference type="Gene3D" id="1.25.40.10">
    <property type="entry name" value="Tetratricopeptide repeat domain"/>
    <property type="match status" value="2"/>
</dbReference>
<keyword evidence="3" id="KW-1185">Reference proteome</keyword>
<dbReference type="SUPFAM" id="SSF48452">
    <property type="entry name" value="TPR-like"/>
    <property type="match status" value="2"/>
</dbReference>
<dbReference type="Proteomes" id="UP000824998">
    <property type="component" value="Unassembled WGS sequence"/>
</dbReference>